<accession>A0AAD5VY43</accession>
<sequence>MTISMSKLDILLGLVPDLELNADGTWPLLGTFDSAKRGSPGVARAHGIPVTWYSVSQPVSSHLSFIPDTNILSSTFLIIRAQASPSEMLNDSRPVDSEEPAAQRISQNTRDEDYYFEDGNVVLLAQDRLFRVHRSLFERNSAFFSTLFSLPQGDGTCEGIIEDSPIVCQDNAEDIQALCWLIYSSPGDICAQKNPDTIDIPKLISAGCVSHKYEFLTFRDWVLDVMDEFLATHPDKLIPKCGRWDRVRSILILTTTCKRENLSQRIQSDWIRRIALNESNAFTGALRAAEACVDLRNFHGRVYYAHMKATQNISAKNTEPIDIGDVGTYTEETITKLTEQQRSRFCQGYRSLMSLRPRLTKPPALEDNPTCSVHARECISAWNSWWGRVNTDAWDRDAVEMMEEIKAKLKKDAASHSSLYGSYGRPPPCEDLIRAQAQQMVESFFNGLPDRFLIP</sequence>
<organism evidence="2 3">
    <name type="scientific">Leucocoprinus birnbaumii</name>
    <dbReference type="NCBI Taxonomy" id="56174"/>
    <lineage>
        <taxon>Eukaryota</taxon>
        <taxon>Fungi</taxon>
        <taxon>Dikarya</taxon>
        <taxon>Basidiomycota</taxon>
        <taxon>Agaricomycotina</taxon>
        <taxon>Agaricomycetes</taxon>
        <taxon>Agaricomycetidae</taxon>
        <taxon>Agaricales</taxon>
        <taxon>Agaricineae</taxon>
        <taxon>Agaricaceae</taxon>
        <taxon>Leucocoprinus</taxon>
    </lineage>
</organism>
<proteinExistence type="predicted"/>
<evidence type="ECO:0000259" key="1">
    <source>
        <dbReference type="PROSITE" id="PS50097"/>
    </source>
</evidence>
<dbReference type="AlphaFoldDB" id="A0AAD5VY43"/>
<dbReference type="Proteomes" id="UP001213000">
    <property type="component" value="Unassembled WGS sequence"/>
</dbReference>
<dbReference type="PROSITE" id="PS50097">
    <property type="entry name" value="BTB"/>
    <property type="match status" value="1"/>
</dbReference>
<dbReference type="EMBL" id="JANIEX010000129">
    <property type="protein sequence ID" value="KAJ3572768.1"/>
    <property type="molecule type" value="Genomic_DNA"/>
</dbReference>
<reference evidence="2" key="1">
    <citation type="submission" date="2022-07" db="EMBL/GenBank/DDBJ databases">
        <title>Genome Sequence of Leucocoprinus birnbaumii.</title>
        <authorList>
            <person name="Buettner E."/>
        </authorList>
    </citation>
    <scope>NUCLEOTIDE SEQUENCE</scope>
    <source>
        <strain evidence="2">VT141</strain>
    </source>
</reference>
<protein>
    <recommendedName>
        <fullName evidence="1">BTB domain-containing protein</fullName>
    </recommendedName>
</protein>
<feature type="domain" description="BTB" evidence="1">
    <location>
        <begin position="119"/>
        <end position="191"/>
    </location>
</feature>
<gene>
    <name evidence="2" type="ORF">NP233_g2879</name>
</gene>
<comment type="caution">
    <text evidence="2">The sequence shown here is derived from an EMBL/GenBank/DDBJ whole genome shotgun (WGS) entry which is preliminary data.</text>
</comment>
<evidence type="ECO:0000313" key="2">
    <source>
        <dbReference type="EMBL" id="KAJ3572768.1"/>
    </source>
</evidence>
<evidence type="ECO:0000313" key="3">
    <source>
        <dbReference type="Proteomes" id="UP001213000"/>
    </source>
</evidence>
<name>A0AAD5VY43_9AGAR</name>
<keyword evidence="3" id="KW-1185">Reference proteome</keyword>
<dbReference type="InterPro" id="IPR000210">
    <property type="entry name" value="BTB/POZ_dom"/>
</dbReference>